<keyword evidence="3" id="KW-1185">Reference proteome</keyword>
<dbReference type="Gene3D" id="1.10.10.10">
    <property type="entry name" value="Winged helix-like DNA-binding domain superfamily/Winged helix DNA-binding domain"/>
    <property type="match status" value="1"/>
</dbReference>
<dbReference type="InterPro" id="IPR036388">
    <property type="entry name" value="WH-like_DNA-bd_sf"/>
</dbReference>
<dbReference type="Proteomes" id="UP000076079">
    <property type="component" value="Chromosome"/>
</dbReference>
<dbReference type="AlphaFoldDB" id="A0A143PHB0"/>
<reference evidence="3" key="2">
    <citation type="submission" date="2016-04" db="EMBL/GenBank/DDBJ databases">
        <title>First Complete Genome Sequence of a Subdivision 6 Acidobacterium.</title>
        <authorList>
            <person name="Huang S."/>
            <person name="Vieira S."/>
            <person name="Bunk B."/>
            <person name="Riedel T."/>
            <person name="Sproeer C."/>
            <person name="Overmann J."/>
        </authorList>
    </citation>
    <scope>NUCLEOTIDE SEQUENCE [LARGE SCALE GENOMIC DNA]</scope>
    <source>
        <strain evidence="3">DSM 100886 HEG_-6_39</strain>
    </source>
</reference>
<name>A0A143PHB0_LUTPR</name>
<dbReference type="InterPro" id="IPR006199">
    <property type="entry name" value="LexA_DNA-bd_dom"/>
</dbReference>
<dbReference type="EMBL" id="CP015136">
    <property type="protein sequence ID" value="AMY07633.1"/>
    <property type="molecule type" value="Genomic_DNA"/>
</dbReference>
<sequence length="75" mass="8791">MTAKQGQYLAFIHYYTKIHRVSPSEADLRRYFGVTAPVVHQMIVTLHERGFVDREPGRPRSIRLRLTRAQLPDLE</sequence>
<dbReference type="RefSeq" id="WP_110169561.1">
    <property type="nucleotide sequence ID" value="NZ_CP015136.1"/>
</dbReference>
<dbReference type="GO" id="GO:0006508">
    <property type="term" value="P:proteolysis"/>
    <property type="evidence" value="ECO:0007669"/>
    <property type="project" value="InterPro"/>
</dbReference>
<dbReference type="Pfam" id="PF01726">
    <property type="entry name" value="LexA_DNA_bind"/>
    <property type="match status" value="1"/>
</dbReference>
<dbReference type="SUPFAM" id="SSF46785">
    <property type="entry name" value="Winged helix' DNA-binding domain"/>
    <property type="match status" value="1"/>
</dbReference>
<organism evidence="2 3">
    <name type="scientific">Luteitalea pratensis</name>
    <dbReference type="NCBI Taxonomy" id="1855912"/>
    <lineage>
        <taxon>Bacteria</taxon>
        <taxon>Pseudomonadati</taxon>
        <taxon>Acidobacteriota</taxon>
        <taxon>Vicinamibacteria</taxon>
        <taxon>Vicinamibacterales</taxon>
        <taxon>Vicinamibacteraceae</taxon>
        <taxon>Luteitalea</taxon>
    </lineage>
</organism>
<evidence type="ECO:0000313" key="3">
    <source>
        <dbReference type="Proteomes" id="UP000076079"/>
    </source>
</evidence>
<dbReference type="KEGG" id="abac:LuPra_00807"/>
<evidence type="ECO:0000313" key="2">
    <source>
        <dbReference type="EMBL" id="AMY07633.1"/>
    </source>
</evidence>
<dbReference type="OrthoDB" id="9802364at2"/>
<reference evidence="2 3" key="1">
    <citation type="journal article" date="2016" name="Genome Announc.">
        <title>First Complete Genome Sequence of a Subdivision 6 Acidobacterium Strain.</title>
        <authorList>
            <person name="Huang S."/>
            <person name="Vieira S."/>
            <person name="Bunk B."/>
            <person name="Riedel T."/>
            <person name="Sproer C."/>
            <person name="Overmann J."/>
        </authorList>
    </citation>
    <scope>NUCLEOTIDE SEQUENCE [LARGE SCALE GENOMIC DNA]</scope>
    <source>
        <strain evidence="3">DSM 100886 HEG_-6_39</strain>
    </source>
</reference>
<accession>A0A143PHB0</accession>
<evidence type="ECO:0000259" key="1">
    <source>
        <dbReference type="Pfam" id="PF01726"/>
    </source>
</evidence>
<feature type="domain" description="LexA repressor DNA-binding" evidence="1">
    <location>
        <begin position="1"/>
        <end position="60"/>
    </location>
</feature>
<dbReference type="STRING" id="1855912.LuPra_00807"/>
<gene>
    <name evidence="2" type="ORF">LuPra_00807</name>
</gene>
<proteinExistence type="predicted"/>
<protein>
    <submittedName>
        <fullName evidence="2">LexA repressor</fullName>
    </submittedName>
</protein>
<dbReference type="GO" id="GO:0004252">
    <property type="term" value="F:serine-type endopeptidase activity"/>
    <property type="evidence" value="ECO:0007669"/>
    <property type="project" value="InterPro"/>
</dbReference>
<dbReference type="InterPro" id="IPR036390">
    <property type="entry name" value="WH_DNA-bd_sf"/>
</dbReference>